<feature type="transmembrane region" description="Helical" evidence="7">
    <location>
        <begin position="274"/>
        <end position="295"/>
    </location>
</feature>
<keyword evidence="2 7" id="KW-0813">Transport</keyword>
<evidence type="ECO:0000256" key="7">
    <source>
        <dbReference type="RuleBase" id="RU363032"/>
    </source>
</evidence>
<dbReference type="Pfam" id="PF00528">
    <property type="entry name" value="BPD_transp_1"/>
    <property type="match status" value="1"/>
</dbReference>
<dbReference type="AlphaFoldDB" id="A0A1T2XKP3"/>
<dbReference type="PANTHER" id="PTHR30193:SF37">
    <property type="entry name" value="INNER MEMBRANE ABC TRANSPORTER PERMEASE PROTEIN YCJO"/>
    <property type="match status" value="1"/>
</dbReference>
<feature type="transmembrane region" description="Helical" evidence="7">
    <location>
        <begin position="211"/>
        <end position="233"/>
    </location>
</feature>
<evidence type="ECO:0000259" key="8">
    <source>
        <dbReference type="PROSITE" id="PS50928"/>
    </source>
</evidence>
<dbReference type="PANTHER" id="PTHR30193">
    <property type="entry name" value="ABC TRANSPORTER PERMEASE PROTEIN"/>
    <property type="match status" value="1"/>
</dbReference>
<dbReference type="CDD" id="cd06261">
    <property type="entry name" value="TM_PBP2"/>
    <property type="match status" value="1"/>
</dbReference>
<dbReference type="STRING" id="1324314.BVG16_06840"/>
<evidence type="ECO:0000256" key="5">
    <source>
        <dbReference type="ARBA" id="ARBA00022989"/>
    </source>
</evidence>
<evidence type="ECO:0000313" key="9">
    <source>
        <dbReference type="EMBL" id="OPA80440.1"/>
    </source>
</evidence>
<evidence type="ECO:0000256" key="3">
    <source>
        <dbReference type="ARBA" id="ARBA00022475"/>
    </source>
</evidence>
<keyword evidence="3" id="KW-1003">Cell membrane</keyword>
<feature type="transmembrane region" description="Helical" evidence="7">
    <location>
        <begin position="166"/>
        <end position="190"/>
    </location>
</feature>
<dbReference type="InterPro" id="IPR051393">
    <property type="entry name" value="ABC_transporter_permease"/>
</dbReference>
<comment type="subcellular location">
    <subcellularLocation>
        <location evidence="1 7">Cell membrane</location>
        <topology evidence="1 7">Multi-pass membrane protein</topology>
    </subcellularLocation>
</comment>
<feature type="domain" description="ABC transmembrane type-1" evidence="8">
    <location>
        <begin position="80"/>
        <end position="292"/>
    </location>
</feature>
<evidence type="ECO:0000256" key="4">
    <source>
        <dbReference type="ARBA" id="ARBA00022692"/>
    </source>
</evidence>
<feature type="transmembrane region" description="Helical" evidence="7">
    <location>
        <begin position="239"/>
        <end position="262"/>
    </location>
</feature>
<gene>
    <name evidence="9" type="ORF">BVG16_06840</name>
</gene>
<dbReference type="GO" id="GO:0055085">
    <property type="term" value="P:transmembrane transport"/>
    <property type="evidence" value="ECO:0007669"/>
    <property type="project" value="InterPro"/>
</dbReference>
<keyword evidence="5 7" id="KW-1133">Transmembrane helix</keyword>
<keyword evidence="4 7" id="KW-0812">Transmembrane</keyword>
<proteinExistence type="inferred from homology"/>
<accession>A0A1T2XKP3</accession>
<comment type="similarity">
    <text evidence="7">Belongs to the binding-protein-dependent transport system permease family.</text>
</comment>
<evidence type="ECO:0000256" key="6">
    <source>
        <dbReference type="ARBA" id="ARBA00023136"/>
    </source>
</evidence>
<feature type="transmembrane region" description="Helical" evidence="7">
    <location>
        <begin position="25"/>
        <end position="47"/>
    </location>
</feature>
<dbReference type="OrthoDB" id="9788108at2"/>
<keyword evidence="6 7" id="KW-0472">Membrane</keyword>
<feature type="transmembrane region" description="Helical" evidence="7">
    <location>
        <begin position="117"/>
        <end position="138"/>
    </location>
</feature>
<dbReference type="InterPro" id="IPR000515">
    <property type="entry name" value="MetI-like"/>
</dbReference>
<comment type="caution">
    <text evidence="9">The sequence shown here is derived from an EMBL/GenBank/DDBJ whole genome shotgun (WGS) entry which is preliminary data.</text>
</comment>
<dbReference type="GO" id="GO:0005886">
    <property type="term" value="C:plasma membrane"/>
    <property type="evidence" value="ECO:0007669"/>
    <property type="project" value="UniProtKB-SubCell"/>
</dbReference>
<feature type="transmembrane region" description="Helical" evidence="7">
    <location>
        <begin position="84"/>
        <end position="105"/>
    </location>
</feature>
<evidence type="ECO:0000256" key="1">
    <source>
        <dbReference type="ARBA" id="ARBA00004651"/>
    </source>
</evidence>
<reference evidence="9 10" key="1">
    <citation type="submission" date="2017-01" db="EMBL/GenBank/DDBJ databases">
        <title>Genome analysis of Paenibacillus selenitrireducens ES3-24.</title>
        <authorList>
            <person name="Xu D."/>
            <person name="Yao R."/>
            <person name="Zheng S."/>
        </authorList>
    </citation>
    <scope>NUCLEOTIDE SEQUENCE [LARGE SCALE GENOMIC DNA]</scope>
    <source>
        <strain evidence="9 10">ES3-24</strain>
    </source>
</reference>
<dbReference type="Proteomes" id="UP000190188">
    <property type="component" value="Unassembled WGS sequence"/>
</dbReference>
<dbReference type="RefSeq" id="WP_078497789.1">
    <property type="nucleotide sequence ID" value="NZ_MSZX01000002.1"/>
</dbReference>
<sequence>MSDQSIPRKRRLGFRTLEKWKDFSLALPALLFLAIFTYFPLVSSFYISMTNWDLIKPIKKYLGFKNYERLLGDEQFYHVLKVTFTYTILDVVLSLLIGLGLALLFNHRSRAFGVMRLLIFMPYYISMVIASMVFVWILNPEYGVLNKALHVFGIEPVYWLNDPSTALWSVVSVSVWKGVGFAMIIFIAGLRSIPTEYYEASSIDGADKWRQLLHITIPLLSPTTLFLVITSFISSMQVFQSVSVMTGGGPLGTTKVMVMWIYEMAFVQFKAGKASALVIIFFFIIIFFTFIQFSLSKRKVHYEG</sequence>
<keyword evidence="10" id="KW-1185">Reference proteome</keyword>
<dbReference type="EMBL" id="MSZX01000002">
    <property type="protein sequence ID" value="OPA80440.1"/>
    <property type="molecule type" value="Genomic_DNA"/>
</dbReference>
<dbReference type="PROSITE" id="PS50928">
    <property type="entry name" value="ABC_TM1"/>
    <property type="match status" value="1"/>
</dbReference>
<organism evidence="9 10">
    <name type="scientific">Paenibacillus selenitireducens</name>
    <dbReference type="NCBI Taxonomy" id="1324314"/>
    <lineage>
        <taxon>Bacteria</taxon>
        <taxon>Bacillati</taxon>
        <taxon>Bacillota</taxon>
        <taxon>Bacilli</taxon>
        <taxon>Bacillales</taxon>
        <taxon>Paenibacillaceae</taxon>
        <taxon>Paenibacillus</taxon>
    </lineage>
</organism>
<protein>
    <submittedName>
        <fullName evidence="9">ABC transporter permease</fullName>
    </submittedName>
</protein>
<dbReference type="Gene3D" id="1.10.3720.10">
    <property type="entry name" value="MetI-like"/>
    <property type="match status" value="1"/>
</dbReference>
<dbReference type="SUPFAM" id="SSF161098">
    <property type="entry name" value="MetI-like"/>
    <property type="match status" value="1"/>
</dbReference>
<name>A0A1T2XKP3_9BACL</name>
<evidence type="ECO:0000256" key="2">
    <source>
        <dbReference type="ARBA" id="ARBA00022448"/>
    </source>
</evidence>
<evidence type="ECO:0000313" key="10">
    <source>
        <dbReference type="Proteomes" id="UP000190188"/>
    </source>
</evidence>
<dbReference type="InterPro" id="IPR035906">
    <property type="entry name" value="MetI-like_sf"/>
</dbReference>